<dbReference type="OrthoDB" id="9794226at2"/>
<dbReference type="UniPathway" id="UPA00060"/>
<dbReference type="GO" id="GO:0050660">
    <property type="term" value="F:flavin adenine dinucleotide binding"/>
    <property type="evidence" value="ECO:0007669"/>
    <property type="project" value="InterPro"/>
</dbReference>
<dbReference type="GO" id="GO:0005737">
    <property type="term" value="C:cytoplasm"/>
    <property type="evidence" value="ECO:0007669"/>
    <property type="project" value="TreeGrafter"/>
</dbReference>
<dbReference type="InterPro" id="IPR006076">
    <property type="entry name" value="FAD-dep_OxRdtase"/>
</dbReference>
<evidence type="ECO:0000256" key="1">
    <source>
        <dbReference type="ARBA" id="ARBA00004948"/>
    </source>
</evidence>
<dbReference type="PANTHER" id="PTHR13847:SF289">
    <property type="entry name" value="GLYCINE OXIDASE"/>
    <property type="match status" value="1"/>
</dbReference>
<dbReference type="InterPro" id="IPR036188">
    <property type="entry name" value="FAD/NAD-bd_sf"/>
</dbReference>
<evidence type="ECO:0000256" key="3">
    <source>
        <dbReference type="ARBA" id="ARBA00023002"/>
    </source>
</evidence>
<evidence type="ECO:0000313" key="6">
    <source>
        <dbReference type="Proteomes" id="UP000221024"/>
    </source>
</evidence>
<dbReference type="SUPFAM" id="SSF54373">
    <property type="entry name" value="FAD-linked reductases, C-terminal domain"/>
    <property type="match status" value="1"/>
</dbReference>
<protein>
    <submittedName>
        <fullName evidence="5">Glycine oxidase ThiO</fullName>
    </submittedName>
</protein>
<dbReference type="GO" id="GO:0009229">
    <property type="term" value="P:thiamine diphosphate biosynthetic process"/>
    <property type="evidence" value="ECO:0007669"/>
    <property type="project" value="UniProtKB-UniPathway"/>
</dbReference>
<dbReference type="Pfam" id="PF01266">
    <property type="entry name" value="DAO"/>
    <property type="match status" value="1"/>
</dbReference>
<dbReference type="GO" id="GO:0009228">
    <property type="term" value="P:thiamine biosynthetic process"/>
    <property type="evidence" value="ECO:0007669"/>
    <property type="project" value="UniProtKB-KW"/>
</dbReference>
<dbReference type="PANTHER" id="PTHR13847">
    <property type="entry name" value="SARCOSINE DEHYDROGENASE-RELATED"/>
    <property type="match status" value="1"/>
</dbReference>
<evidence type="ECO:0000259" key="4">
    <source>
        <dbReference type="Pfam" id="PF01266"/>
    </source>
</evidence>
<dbReference type="AlphaFoldDB" id="A0A2H3P4W0"/>
<dbReference type="Gene3D" id="3.30.9.10">
    <property type="entry name" value="D-Amino Acid Oxidase, subunit A, domain 2"/>
    <property type="match status" value="1"/>
</dbReference>
<sequence>MTDASYLIVGGGTIGLALGWTLARRGADVTLVERDRAGRGTSWLAAGMLAPDAEIGFEELELYRLSRESLSRWPDFVRDLEADADMSVDYRDDGTLIVADDPDSEEALRRLYDFQTEHGLNVTWCSGAEAREIEPFLAPRLAAAIHAPMDHQVDNRLLLQALRVAFQNAGGTLHEDTEVEAILPNEDTPGIRLTNGETLTGQAVVVAAGVWSRELDGWTPAHTPSVRPVKGQMLQCRMQGAFELSHVIRGPDAYLAPKSNGRLVIGATSEERGFDTTVTAGGLYDLLEGAWEVVPGIYDLPVDDTWAGLRPASRDHAPLLGPSGDPGIWTATGHYRHGILLTPVTAQEMARQLLDGETSDWIAPFSPSRLHTATAPTS</sequence>
<gene>
    <name evidence="5" type="primary">thiO</name>
    <name evidence="5" type="ORF">CRI93_12030</name>
</gene>
<reference evidence="5 6" key="1">
    <citation type="submission" date="2017-10" db="EMBL/GenBank/DDBJ databases">
        <title>Draft genome of Longimonas halophila.</title>
        <authorList>
            <person name="Goh K.M."/>
            <person name="Shamsir M.S."/>
            <person name="Lim S.W."/>
        </authorList>
    </citation>
    <scope>NUCLEOTIDE SEQUENCE [LARGE SCALE GENOMIC DNA]</scope>
    <source>
        <strain evidence="5 6">KCTC 42399</strain>
    </source>
</reference>
<keyword evidence="6" id="KW-1185">Reference proteome</keyword>
<dbReference type="Gene3D" id="3.50.50.60">
    <property type="entry name" value="FAD/NAD(P)-binding domain"/>
    <property type="match status" value="1"/>
</dbReference>
<keyword evidence="2" id="KW-0784">Thiamine biosynthesis</keyword>
<feature type="domain" description="FAD dependent oxidoreductase" evidence="4">
    <location>
        <begin position="6"/>
        <end position="351"/>
    </location>
</feature>
<dbReference type="EMBL" id="PDEP01000012">
    <property type="protein sequence ID" value="PEN05636.1"/>
    <property type="molecule type" value="Genomic_DNA"/>
</dbReference>
<accession>A0A2H3P4W0</accession>
<dbReference type="RefSeq" id="WP_098062891.1">
    <property type="nucleotide sequence ID" value="NZ_PDEP01000012.1"/>
</dbReference>
<proteinExistence type="predicted"/>
<dbReference type="SUPFAM" id="SSF51905">
    <property type="entry name" value="FAD/NAD(P)-binding domain"/>
    <property type="match status" value="1"/>
</dbReference>
<evidence type="ECO:0000256" key="2">
    <source>
        <dbReference type="ARBA" id="ARBA00022977"/>
    </source>
</evidence>
<comment type="caution">
    <text evidence="5">The sequence shown here is derived from an EMBL/GenBank/DDBJ whole genome shotgun (WGS) entry which is preliminary data.</text>
</comment>
<dbReference type="GO" id="GO:0016491">
    <property type="term" value="F:oxidoreductase activity"/>
    <property type="evidence" value="ECO:0007669"/>
    <property type="project" value="UniProtKB-KW"/>
</dbReference>
<name>A0A2H3P4W0_9BACT</name>
<organism evidence="5 6">
    <name type="scientific">Longimonas halophila</name>
    <dbReference type="NCBI Taxonomy" id="1469170"/>
    <lineage>
        <taxon>Bacteria</taxon>
        <taxon>Pseudomonadati</taxon>
        <taxon>Rhodothermota</taxon>
        <taxon>Rhodothermia</taxon>
        <taxon>Rhodothermales</taxon>
        <taxon>Salisaetaceae</taxon>
        <taxon>Longimonas</taxon>
    </lineage>
</organism>
<comment type="pathway">
    <text evidence="1">Cofactor biosynthesis; thiamine diphosphate biosynthesis.</text>
</comment>
<keyword evidence="3" id="KW-0560">Oxidoreductase</keyword>
<evidence type="ECO:0000313" key="5">
    <source>
        <dbReference type="EMBL" id="PEN05636.1"/>
    </source>
</evidence>
<dbReference type="Proteomes" id="UP000221024">
    <property type="component" value="Unassembled WGS sequence"/>
</dbReference>
<dbReference type="InterPro" id="IPR012727">
    <property type="entry name" value="Gly_oxidase_ThiO"/>
</dbReference>
<dbReference type="NCBIfam" id="TIGR02352">
    <property type="entry name" value="thiamin_ThiO"/>
    <property type="match status" value="1"/>
</dbReference>